<dbReference type="Pfam" id="PF02080">
    <property type="entry name" value="TrkA_C"/>
    <property type="match status" value="1"/>
</dbReference>
<dbReference type="Gene3D" id="1.10.10.10">
    <property type="entry name" value="Winged helix-like DNA-binding domain superfamily/Winged helix DNA-binding domain"/>
    <property type="match status" value="1"/>
</dbReference>
<dbReference type="SUPFAM" id="SSF46785">
    <property type="entry name" value="Winged helix' DNA-binding domain"/>
    <property type="match status" value="1"/>
</dbReference>
<feature type="domain" description="HTH gntR-type" evidence="4">
    <location>
        <begin position="6"/>
        <end position="74"/>
    </location>
</feature>
<evidence type="ECO:0000259" key="4">
    <source>
        <dbReference type="PROSITE" id="PS50949"/>
    </source>
</evidence>
<dbReference type="PROSITE" id="PS51202">
    <property type="entry name" value="RCK_C"/>
    <property type="match status" value="1"/>
</dbReference>
<protein>
    <submittedName>
        <fullName evidence="6">GntR family transcriptional regulator</fullName>
    </submittedName>
</protein>
<keyword evidence="1" id="KW-0805">Transcription regulation</keyword>
<dbReference type="RefSeq" id="WP_149546108.1">
    <property type="nucleotide sequence ID" value="NZ_VTPS01000021.1"/>
</dbReference>
<proteinExistence type="predicted"/>
<feature type="domain" description="RCK C-terminal" evidence="5">
    <location>
        <begin position="120"/>
        <end position="205"/>
    </location>
</feature>
<name>A0A5D8Q829_9THEO</name>
<dbReference type="Pfam" id="PF00392">
    <property type="entry name" value="GntR"/>
    <property type="match status" value="1"/>
</dbReference>
<reference evidence="6 7" key="1">
    <citation type="submission" date="2019-08" db="EMBL/GenBank/DDBJ databases">
        <title>Calorimonas adulescens gen. nov., sp. nov., an anaerobic thermophilic bacterium from Sakhalin hot spring.</title>
        <authorList>
            <person name="Khomyakova M.A."/>
            <person name="Merkel A.Y."/>
            <person name="Novikov A."/>
            <person name="Bonch-Osmolovskaya E.A."/>
            <person name="Slobodkin A.I."/>
        </authorList>
    </citation>
    <scope>NUCLEOTIDE SEQUENCE [LARGE SCALE GENOMIC DNA]</scope>
    <source>
        <strain evidence="6 7">A05MB</strain>
    </source>
</reference>
<dbReference type="GO" id="GO:0003677">
    <property type="term" value="F:DNA binding"/>
    <property type="evidence" value="ECO:0007669"/>
    <property type="project" value="UniProtKB-KW"/>
</dbReference>
<dbReference type="InterPro" id="IPR000524">
    <property type="entry name" value="Tscrpt_reg_HTH_GntR"/>
</dbReference>
<dbReference type="PROSITE" id="PS50949">
    <property type="entry name" value="HTH_GNTR"/>
    <property type="match status" value="1"/>
</dbReference>
<dbReference type="Proteomes" id="UP000322976">
    <property type="component" value="Unassembled WGS sequence"/>
</dbReference>
<comment type="caution">
    <text evidence="6">The sequence shown here is derived from an EMBL/GenBank/DDBJ whole genome shotgun (WGS) entry which is preliminary data.</text>
</comment>
<dbReference type="Gene3D" id="3.30.70.1450">
    <property type="entry name" value="Regulator of K+ conductance, C-terminal domain"/>
    <property type="match status" value="1"/>
</dbReference>
<dbReference type="AlphaFoldDB" id="A0A5D8Q829"/>
<dbReference type="InterPro" id="IPR036390">
    <property type="entry name" value="WH_DNA-bd_sf"/>
</dbReference>
<dbReference type="InterPro" id="IPR006037">
    <property type="entry name" value="RCK_C"/>
</dbReference>
<gene>
    <name evidence="6" type="ORF">FWJ32_11530</name>
</gene>
<dbReference type="InterPro" id="IPR036388">
    <property type="entry name" value="WH-like_DNA-bd_sf"/>
</dbReference>
<organism evidence="6 7">
    <name type="scientific">Calorimonas adulescens</name>
    <dbReference type="NCBI Taxonomy" id="2606906"/>
    <lineage>
        <taxon>Bacteria</taxon>
        <taxon>Bacillati</taxon>
        <taxon>Bacillota</taxon>
        <taxon>Clostridia</taxon>
        <taxon>Thermoanaerobacterales</taxon>
        <taxon>Thermoanaerobacteraceae</taxon>
        <taxon>Calorimonas</taxon>
    </lineage>
</organism>
<evidence type="ECO:0000256" key="3">
    <source>
        <dbReference type="ARBA" id="ARBA00023163"/>
    </source>
</evidence>
<dbReference type="SMART" id="SM00345">
    <property type="entry name" value="HTH_GNTR"/>
    <property type="match status" value="1"/>
</dbReference>
<dbReference type="GO" id="GO:0008324">
    <property type="term" value="F:monoatomic cation transmembrane transporter activity"/>
    <property type="evidence" value="ECO:0007669"/>
    <property type="project" value="InterPro"/>
</dbReference>
<dbReference type="InterPro" id="IPR036721">
    <property type="entry name" value="RCK_C_sf"/>
</dbReference>
<evidence type="ECO:0000256" key="1">
    <source>
        <dbReference type="ARBA" id="ARBA00023015"/>
    </source>
</evidence>
<sequence length="207" mass="23677">MTEIVRPKYQQIALDIARRIVKGEFLEGERLHGRSNLAGLYNVSPETIRRAVSLLEDMEVVSSEQGSGIIVKSKEAAYKYIDRFNERDTLDSLRNELSRLLQTKRELDERFEVIIMKISDYANRLKNINPYNPVEIEIKKGSHVIGKSITELKFWQNTGATIIAIRRGNDIILSPGPYNEINEGDVLVLVGDEDILKNTMKFLYGSY</sequence>
<keyword evidence="7" id="KW-1185">Reference proteome</keyword>
<dbReference type="CDD" id="cd07377">
    <property type="entry name" value="WHTH_GntR"/>
    <property type="match status" value="1"/>
</dbReference>
<dbReference type="SUPFAM" id="SSF116726">
    <property type="entry name" value="TrkA C-terminal domain-like"/>
    <property type="match status" value="1"/>
</dbReference>
<evidence type="ECO:0000313" key="7">
    <source>
        <dbReference type="Proteomes" id="UP000322976"/>
    </source>
</evidence>
<keyword evidence="2" id="KW-0238">DNA-binding</keyword>
<dbReference type="InterPro" id="IPR050144">
    <property type="entry name" value="AAE_transporter"/>
</dbReference>
<dbReference type="GO" id="GO:0006813">
    <property type="term" value="P:potassium ion transport"/>
    <property type="evidence" value="ECO:0007669"/>
    <property type="project" value="InterPro"/>
</dbReference>
<accession>A0A5D8Q829</accession>
<dbReference type="EMBL" id="VTPS01000021">
    <property type="protein sequence ID" value="TZE80915.1"/>
    <property type="molecule type" value="Genomic_DNA"/>
</dbReference>
<dbReference type="PANTHER" id="PTHR30445:SF8">
    <property type="entry name" value="K(+)_H(+) ANTIPORTER SUBUNIT KHTT"/>
    <property type="match status" value="1"/>
</dbReference>
<keyword evidence="3" id="KW-0804">Transcription</keyword>
<evidence type="ECO:0000313" key="6">
    <source>
        <dbReference type="EMBL" id="TZE80915.1"/>
    </source>
</evidence>
<dbReference type="PANTHER" id="PTHR30445">
    <property type="entry name" value="K(+)_H(+) ANTIPORTER SUBUNIT KHTT"/>
    <property type="match status" value="1"/>
</dbReference>
<evidence type="ECO:0000256" key="2">
    <source>
        <dbReference type="ARBA" id="ARBA00023125"/>
    </source>
</evidence>
<evidence type="ECO:0000259" key="5">
    <source>
        <dbReference type="PROSITE" id="PS51202"/>
    </source>
</evidence>
<dbReference type="GO" id="GO:0003700">
    <property type="term" value="F:DNA-binding transcription factor activity"/>
    <property type="evidence" value="ECO:0007669"/>
    <property type="project" value="InterPro"/>
</dbReference>